<organism evidence="2 3">
    <name type="scientific">Vitis vinifera</name>
    <name type="common">Grape</name>
    <dbReference type="NCBI Taxonomy" id="29760"/>
    <lineage>
        <taxon>Eukaryota</taxon>
        <taxon>Viridiplantae</taxon>
        <taxon>Streptophyta</taxon>
        <taxon>Embryophyta</taxon>
        <taxon>Tracheophyta</taxon>
        <taxon>Spermatophyta</taxon>
        <taxon>Magnoliopsida</taxon>
        <taxon>eudicotyledons</taxon>
        <taxon>Gunneridae</taxon>
        <taxon>Pentapetalae</taxon>
        <taxon>rosids</taxon>
        <taxon>Vitales</taxon>
        <taxon>Vitaceae</taxon>
        <taxon>Viteae</taxon>
        <taxon>Vitis</taxon>
    </lineage>
</organism>
<feature type="compositionally biased region" description="Polar residues" evidence="1">
    <location>
        <begin position="15"/>
        <end position="24"/>
    </location>
</feature>
<evidence type="ECO:0000313" key="2">
    <source>
        <dbReference type="EMBL" id="RVX23159.1"/>
    </source>
</evidence>
<dbReference type="PANTHER" id="PTHR37610:SF75">
    <property type="entry name" value="RETROTRANSPOSON COPIA-LIKE N-TERMINAL DOMAIN-CONTAINING PROTEIN"/>
    <property type="match status" value="1"/>
</dbReference>
<protein>
    <recommendedName>
        <fullName evidence="4">Retrotransposon Copia-like N-terminal domain-containing protein</fullName>
    </recommendedName>
</protein>
<evidence type="ECO:0000313" key="3">
    <source>
        <dbReference type="Proteomes" id="UP000288805"/>
    </source>
</evidence>
<proteinExistence type="predicted"/>
<dbReference type="AlphaFoldDB" id="A0A438KPN9"/>
<comment type="caution">
    <text evidence="2">The sequence shown here is derived from an EMBL/GenBank/DDBJ whole genome shotgun (WGS) entry which is preliminary data.</text>
</comment>
<dbReference type="EMBL" id="QGNW01000001">
    <property type="protein sequence ID" value="RVX23159.1"/>
    <property type="molecule type" value="Genomic_DNA"/>
</dbReference>
<gene>
    <name evidence="2" type="ORF">CK203_000121</name>
</gene>
<evidence type="ECO:0000256" key="1">
    <source>
        <dbReference type="SAM" id="MobiDB-lite"/>
    </source>
</evidence>
<name>A0A438KPN9_VITVI</name>
<evidence type="ECO:0008006" key="4">
    <source>
        <dbReference type="Google" id="ProtNLM"/>
    </source>
</evidence>
<sequence>MVKTTMTGHARDGTSEVSSETITQPSNSVYASNIAESHTLQITQHKLNGTNYLDWFQSVLLIIHSKGRLGYLTEDSQKPTATEHGYLTWESENSMVMVWLVNSMEPKTRWNYLSYKTLKEIWDTAKVMYSDLGNVSQLFELQSELKEKKQGDSMVTNYYNTLISLWQELDLFDDNTRACPDCSIRYIKKLEKERLFAFLHGLNKDLNEVHECSLGTKPLPGIQDVFSKVRWEESRKRVMHKTSKDPCYKTLLLSQNIVVQPLESNVQIMERSVQILVSSV</sequence>
<accession>A0A438KPN9</accession>
<feature type="region of interest" description="Disordered" evidence="1">
    <location>
        <begin position="1"/>
        <end position="24"/>
    </location>
</feature>
<dbReference type="Proteomes" id="UP000288805">
    <property type="component" value="Unassembled WGS sequence"/>
</dbReference>
<reference evidence="2 3" key="1">
    <citation type="journal article" date="2018" name="PLoS Genet.">
        <title>Population sequencing reveals clonal diversity and ancestral inbreeding in the grapevine cultivar Chardonnay.</title>
        <authorList>
            <person name="Roach M.J."/>
            <person name="Johnson D.L."/>
            <person name="Bohlmann J."/>
            <person name="van Vuuren H.J."/>
            <person name="Jones S.J."/>
            <person name="Pretorius I.S."/>
            <person name="Schmidt S.A."/>
            <person name="Borneman A.R."/>
        </authorList>
    </citation>
    <scope>NUCLEOTIDE SEQUENCE [LARGE SCALE GENOMIC DNA]</scope>
    <source>
        <strain evidence="3">cv. Chardonnay</strain>
        <tissue evidence="2">Leaf</tissue>
    </source>
</reference>
<dbReference type="PANTHER" id="PTHR37610">
    <property type="entry name" value="CCHC-TYPE DOMAIN-CONTAINING PROTEIN"/>
    <property type="match status" value="1"/>
</dbReference>